<dbReference type="KEGG" id="aia:AWH56_007920"/>
<dbReference type="InterPro" id="IPR001705">
    <property type="entry name" value="Ribosomal_bL33"/>
</dbReference>
<evidence type="ECO:0000256" key="1">
    <source>
        <dbReference type="ARBA" id="ARBA00007596"/>
    </source>
</evidence>
<reference evidence="7 8" key="3">
    <citation type="journal article" date="2019" name="Int. J. Syst. Evol. Microbiol.">
        <title>Anaerobacillus isosaccharinicus sp. nov., an alkaliphilic bacterium which degrades isosaccharinic acid.</title>
        <authorList>
            <person name="Bassil N.M."/>
            <person name="Lloyd J.R."/>
        </authorList>
    </citation>
    <scope>NUCLEOTIDE SEQUENCE [LARGE SCALE GENOMIC DNA]</scope>
    <source>
        <strain evidence="7 8">NB2006</strain>
    </source>
</reference>
<dbReference type="EMBL" id="LQXD01000001">
    <property type="protein sequence ID" value="OIJ23341.1"/>
    <property type="molecule type" value="Genomic_DNA"/>
</dbReference>
<dbReference type="EMBL" id="CP063356">
    <property type="protein sequence ID" value="QOY37513.1"/>
    <property type="molecule type" value="Genomic_DNA"/>
</dbReference>
<gene>
    <name evidence="5 7" type="primary">rpmG</name>
    <name evidence="6" type="ORF">AWH56_00140</name>
    <name evidence="7" type="ORF">AWH56_007920</name>
</gene>
<dbReference type="Gene3D" id="2.20.28.120">
    <property type="entry name" value="Ribosomal protein L33"/>
    <property type="match status" value="1"/>
</dbReference>
<protein>
    <recommendedName>
        <fullName evidence="4 5">Large ribosomal subunit protein bL33</fullName>
    </recommendedName>
</protein>
<dbReference type="GO" id="GO:1990904">
    <property type="term" value="C:ribonucleoprotein complex"/>
    <property type="evidence" value="ECO:0007669"/>
    <property type="project" value="UniProtKB-KW"/>
</dbReference>
<dbReference type="PANTHER" id="PTHR43168:SF5">
    <property type="entry name" value="LARGE RIBOSOMAL SUBUNIT PROTEIN BL33B"/>
    <property type="match status" value="1"/>
</dbReference>
<keyword evidence="8" id="KW-1185">Reference proteome</keyword>
<evidence type="ECO:0000256" key="4">
    <source>
        <dbReference type="ARBA" id="ARBA00035176"/>
    </source>
</evidence>
<dbReference type="SUPFAM" id="SSF57829">
    <property type="entry name" value="Zn-binding ribosomal proteins"/>
    <property type="match status" value="1"/>
</dbReference>
<evidence type="ECO:0000256" key="5">
    <source>
        <dbReference type="HAMAP-Rule" id="MF_00294"/>
    </source>
</evidence>
<dbReference type="Pfam" id="PF00471">
    <property type="entry name" value="Ribosomal_L33"/>
    <property type="match status" value="1"/>
</dbReference>
<evidence type="ECO:0000256" key="3">
    <source>
        <dbReference type="ARBA" id="ARBA00023274"/>
    </source>
</evidence>
<dbReference type="RefSeq" id="WP_071315255.1">
    <property type="nucleotide sequence ID" value="NZ_CP063356.2"/>
</dbReference>
<sequence length="49" mass="5787">MRKQIVLACNICKSRNYTTEKNKATNAERTEMKKFCKVCNEHTLHLETK</sequence>
<dbReference type="Proteomes" id="UP000180175">
    <property type="component" value="Chromosome"/>
</dbReference>
<dbReference type="NCBIfam" id="TIGR01023">
    <property type="entry name" value="rpmG_bact"/>
    <property type="match status" value="1"/>
</dbReference>
<name>A0A1S2MF52_9BACI</name>
<dbReference type="GO" id="GO:0006412">
    <property type="term" value="P:translation"/>
    <property type="evidence" value="ECO:0007669"/>
    <property type="project" value="UniProtKB-UniRule"/>
</dbReference>
<dbReference type="PANTHER" id="PTHR43168">
    <property type="entry name" value="50S RIBOSOMAL PROTEIN L33, CHLOROPLASTIC"/>
    <property type="match status" value="1"/>
</dbReference>
<keyword evidence="2 5" id="KW-0689">Ribosomal protein</keyword>
<keyword evidence="3 5" id="KW-0687">Ribonucleoprotein</keyword>
<evidence type="ECO:0000313" key="6">
    <source>
        <dbReference type="EMBL" id="OIJ23341.1"/>
    </source>
</evidence>
<reference evidence="6 8" key="1">
    <citation type="submission" date="2016-10" db="EMBL/GenBank/DDBJ databases">
        <title>Draft genome sequences of four alkaliphilic bacteria belonging to the Anaerobacillus genus.</title>
        <authorList>
            <person name="Bassil N.M."/>
            <person name="Lloyd J.R."/>
        </authorList>
    </citation>
    <scope>NUCLEOTIDE SEQUENCE [LARGE SCALE GENOMIC DNA]</scope>
    <source>
        <strain evidence="6 8">NB2006</strain>
    </source>
</reference>
<dbReference type="GO" id="GO:0005840">
    <property type="term" value="C:ribosome"/>
    <property type="evidence" value="ECO:0007669"/>
    <property type="project" value="UniProtKB-KW"/>
</dbReference>
<dbReference type="GO" id="GO:0003735">
    <property type="term" value="F:structural constituent of ribosome"/>
    <property type="evidence" value="ECO:0007669"/>
    <property type="project" value="InterPro"/>
</dbReference>
<reference evidence="7 8" key="2">
    <citation type="journal article" date="2017" name="Genome Announc.">
        <title>Draft Genome Sequences of Four Alkaliphilic Bacteria Belonging to the Anaerobacillus Genus.</title>
        <authorList>
            <person name="Bassil N.M."/>
            <person name="Lloyd J.R."/>
        </authorList>
    </citation>
    <scope>NUCLEOTIDE SEQUENCE [LARGE SCALE GENOMIC DNA]</scope>
    <source>
        <strain evidence="7 8">NB2006</strain>
    </source>
</reference>
<dbReference type="HAMAP" id="MF_00294">
    <property type="entry name" value="Ribosomal_bL33"/>
    <property type="match status" value="1"/>
</dbReference>
<evidence type="ECO:0000313" key="7">
    <source>
        <dbReference type="EMBL" id="QOY37513.1"/>
    </source>
</evidence>
<comment type="similarity">
    <text evidence="1 5">Belongs to the bacterial ribosomal protein bL33 family.</text>
</comment>
<accession>A0A1S2MF52</accession>
<dbReference type="GO" id="GO:0005737">
    <property type="term" value="C:cytoplasm"/>
    <property type="evidence" value="ECO:0007669"/>
    <property type="project" value="UniProtKB-ARBA"/>
</dbReference>
<evidence type="ECO:0000256" key="2">
    <source>
        <dbReference type="ARBA" id="ARBA00022980"/>
    </source>
</evidence>
<dbReference type="OrthoDB" id="9801333at2"/>
<dbReference type="NCBIfam" id="NF001764">
    <property type="entry name" value="PRK00504.1"/>
    <property type="match status" value="1"/>
</dbReference>
<dbReference type="InterPro" id="IPR011332">
    <property type="entry name" value="Ribosomal_zn-bd"/>
</dbReference>
<dbReference type="InterPro" id="IPR038584">
    <property type="entry name" value="Ribosomal_bL33_sf"/>
</dbReference>
<proteinExistence type="inferred from homology"/>
<reference evidence="7" key="4">
    <citation type="submission" date="2020-10" db="EMBL/GenBank/DDBJ databases">
        <authorList>
            <person name="Bassil N.M."/>
            <person name="Lloyd J.R."/>
        </authorList>
    </citation>
    <scope>NUCLEOTIDE SEQUENCE</scope>
    <source>
        <strain evidence="7">NB2006</strain>
    </source>
</reference>
<evidence type="ECO:0000313" key="8">
    <source>
        <dbReference type="Proteomes" id="UP000180175"/>
    </source>
</evidence>
<dbReference type="AlphaFoldDB" id="A0A1S2MF52"/>
<organism evidence="6 8">
    <name type="scientific">Anaerobacillus isosaccharinicus</name>
    <dbReference type="NCBI Taxonomy" id="1532552"/>
    <lineage>
        <taxon>Bacteria</taxon>
        <taxon>Bacillati</taxon>
        <taxon>Bacillota</taxon>
        <taxon>Bacilli</taxon>
        <taxon>Bacillales</taxon>
        <taxon>Bacillaceae</taxon>
        <taxon>Anaerobacillus</taxon>
    </lineage>
</organism>
<dbReference type="NCBIfam" id="NF001860">
    <property type="entry name" value="PRK00595.1"/>
    <property type="match status" value="1"/>
</dbReference>